<sequence>MLCGKRLKSASRLALKDRPLGQIDSYKKIFALNGISLPSEDHFQNLKLRGVYMHTLTHHCLATTITRMTATHSANPVATVLTAPADIHFWPQLQGDGSTGFGFPLQPARIAPNNMRGPPVDWTQLLADHQFNFNPYAFGP</sequence>
<reference evidence="2" key="1">
    <citation type="submission" date="2014-09" db="EMBL/GenBank/DDBJ databases">
        <authorList>
            <person name="Sharma Rahul"/>
            <person name="Thines Marco"/>
        </authorList>
    </citation>
    <scope>NUCLEOTIDE SEQUENCE [LARGE SCALE GENOMIC DNA]</scope>
</reference>
<keyword evidence="2" id="KW-1185">Reference proteome</keyword>
<evidence type="ECO:0000313" key="1">
    <source>
        <dbReference type="EMBL" id="CEH16860.1"/>
    </source>
</evidence>
<dbReference type="EMBL" id="CCYA01000391">
    <property type="protein sequence ID" value="CEH16860.1"/>
    <property type="molecule type" value="Genomic_DNA"/>
</dbReference>
<dbReference type="AlphaFoldDB" id="A0A0P1BKY0"/>
<evidence type="ECO:0000313" key="2">
    <source>
        <dbReference type="Proteomes" id="UP000054845"/>
    </source>
</evidence>
<proteinExistence type="predicted"/>
<protein>
    <submittedName>
        <fullName evidence="1">Uncharacterized protein</fullName>
    </submittedName>
</protein>
<accession>A0A0P1BKY0</accession>
<organism evidence="1 2">
    <name type="scientific">Ceraceosorus bombacis</name>
    <dbReference type="NCBI Taxonomy" id="401625"/>
    <lineage>
        <taxon>Eukaryota</taxon>
        <taxon>Fungi</taxon>
        <taxon>Dikarya</taxon>
        <taxon>Basidiomycota</taxon>
        <taxon>Ustilaginomycotina</taxon>
        <taxon>Exobasidiomycetes</taxon>
        <taxon>Ceraceosorales</taxon>
        <taxon>Ceraceosoraceae</taxon>
        <taxon>Ceraceosorus</taxon>
    </lineage>
</organism>
<dbReference type="Proteomes" id="UP000054845">
    <property type="component" value="Unassembled WGS sequence"/>
</dbReference>
<name>A0A0P1BKY0_9BASI</name>